<dbReference type="Gene3D" id="1.20.1540.10">
    <property type="entry name" value="Rhomboid-like"/>
    <property type="match status" value="1"/>
</dbReference>
<dbReference type="Pfam" id="PF01694">
    <property type="entry name" value="Rhomboid"/>
    <property type="match status" value="1"/>
</dbReference>
<feature type="transmembrane region" description="Helical" evidence="7">
    <location>
        <begin position="120"/>
        <end position="141"/>
    </location>
</feature>
<feature type="transmembrane region" description="Helical" evidence="7">
    <location>
        <begin position="162"/>
        <end position="181"/>
    </location>
</feature>
<evidence type="ECO:0000256" key="5">
    <source>
        <dbReference type="ARBA" id="ARBA00022989"/>
    </source>
</evidence>
<dbReference type="AlphaFoldDB" id="A0A6G6Y6B2"/>
<evidence type="ECO:0000256" key="7">
    <source>
        <dbReference type="SAM" id="Phobius"/>
    </source>
</evidence>
<accession>A0A6G6Y6B2</accession>
<reference evidence="9 10" key="1">
    <citation type="submission" date="2020-02" db="EMBL/GenBank/DDBJ databases">
        <authorList>
            <person name="Zheng R.K."/>
            <person name="Sun C.M."/>
        </authorList>
    </citation>
    <scope>NUCLEOTIDE SEQUENCE [LARGE SCALE GENOMIC DNA]</scope>
    <source>
        <strain evidence="10">zrk23</strain>
    </source>
</reference>
<evidence type="ECO:0000256" key="6">
    <source>
        <dbReference type="ARBA" id="ARBA00023136"/>
    </source>
</evidence>
<evidence type="ECO:0000256" key="4">
    <source>
        <dbReference type="ARBA" id="ARBA00022801"/>
    </source>
</evidence>
<dbReference type="PANTHER" id="PTHR43731:SF14">
    <property type="entry name" value="PRESENILIN-ASSOCIATED RHOMBOID-LIKE PROTEIN, MITOCHONDRIAL"/>
    <property type="match status" value="1"/>
</dbReference>
<evidence type="ECO:0000313" key="9">
    <source>
        <dbReference type="EMBL" id="QIG80472.1"/>
    </source>
</evidence>
<dbReference type="RefSeq" id="WP_165327478.1">
    <property type="nucleotide sequence ID" value="NZ_CP049109.1"/>
</dbReference>
<protein>
    <submittedName>
        <fullName evidence="9">Rhomboid family intramembrane serine protease</fullName>
    </submittedName>
</protein>
<feature type="domain" description="Peptidase S54 rhomboid" evidence="8">
    <location>
        <begin position="59"/>
        <end position="207"/>
    </location>
</feature>
<comment type="similarity">
    <text evidence="2">Belongs to the peptidase S54 family.</text>
</comment>
<dbReference type="InterPro" id="IPR035952">
    <property type="entry name" value="Rhomboid-like_sf"/>
</dbReference>
<dbReference type="GO" id="GO:0016020">
    <property type="term" value="C:membrane"/>
    <property type="evidence" value="ECO:0007669"/>
    <property type="project" value="UniProtKB-SubCell"/>
</dbReference>
<keyword evidence="10" id="KW-1185">Reference proteome</keyword>
<dbReference type="GO" id="GO:0006508">
    <property type="term" value="P:proteolysis"/>
    <property type="evidence" value="ECO:0007669"/>
    <property type="project" value="UniProtKB-KW"/>
</dbReference>
<dbReference type="KEGG" id="spzr:G5C33_12240"/>
<evidence type="ECO:0000256" key="2">
    <source>
        <dbReference type="ARBA" id="ARBA00009045"/>
    </source>
</evidence>
<dbReference type="GO" id="GO:0004252">
    <property type="term" value="F:serine-type endopeptidase activity"/>
    <property type="evidence" value="ECO:0007669"/>
    <property type="project" value="InterPro"/>
</dbReference>
<evidence type="ECO:0000256" key="3">
    <source>
        <dbReference type="ARBA" id="ARBA00022692"/>
    </source>
</evidence>
<proteinExistence type="inferred from homology"/>
<comment type="subcellular location">
    <subcellularLocation>
        <location evidence="1">Membrane</location>
        <topology evidence="1">Multi-pass membrane protein</topology>
    </subcellularLocation>
</comment>
<dbReference type="PANTHER" id="PTHR43731">
    <property type="entry name" value="RHOMBOID PROTEASE"/>
    <property type="match status" value="1"/>
</dbReference>
<sequence length="214" mass="22826">MPFQIRSATAALVVATSVVTLLVQALDRTGYSAIYGGFIPARLSGADLPEGFSALPAWLTPLSCTFLHAGVFHLGMNMLMLGFTGKESERVVGPAGLIILYVVGAYASAFAQWAMEPMEVIPMVGASGAASAIVGAYSLYYRRAGAKRVRAIGPIPASVVHILWLAVGWTLINLLMWWALLGEGMQIAAAAHVGGFLAGLILARPLLWWRWRNA</sequence>
<keyword evidence="3 7" id="KW-0812">Transmembrane</keyword>
<feature type="transmembrane region" description="Helical" evidence="7">
    <location>
        <begin position="187"/>
        <end position="207"/>
    </location>
</feature>
<feature type="transmembrane region" description="Helical" evidence="7">
    <location>
        <begin position="58"/>
        <end position="79"/>
    </location>
</feature>
<keyword evidence="4" id="KW-0378">Hydrolase</keyword>
<organism evidence="9 10">
    <name type="scientific">Stakelama tenebrarum</name>
    <dbReference type="NCBI Taxonomy" id="2711215"/>
    <lineage>
        <taxon>Bacteria</taxon>
        <taxon>Pseudomonadati</taxon>
        <taxon>Pseudomonadota</taxon>
        <taxon>Alphaproteobacteria</taxon>
        <taxon>Sphingomonadales</taxon>
        <taxon>Sphingomonadaceae</taxon>
        <taxon>Stakelama</taxon>
    </lineage>
</organism>
<keyword evidence="6 7" id="KW-0472">Membrane</keyword>
<dbReference type="InterPro" id="IPR022764">
    <property type="entry name" value="Peptidase_S54_rhomboid_dom"/>
</dbReference>
<evidence type="ECO:0000256" key="1">
    <source>
        <dbReference type="ARBA" id="ARBA00004141"/>
    </source>
</evidence>
<gene>
    <name evidence="9" type="ORF">G5C33_12240</name>
</gene>
<feature type="transmembrane region" description="Helical" evidence="7">
    <location>
        <begin position="91"/>
        <end position="114"/>
    </location>
</feature>
<dbReference type="EMBL" id="CP049109">
    <property type="protein sequence ID" value="QIG80472.1"/>
    <property type="molecule type" value="Genomic_DNA"/>
</dbReference>
<dbReference type="SUPFAM" id="SSF144091">
    <property type="entry name" value="Rhomboid-like"/>
    <property type="match status" value="1"/>
</dbReference>
<name>A0A6G6Y6B2_9SPHN</name>
<evidence type="ECO:0000259" key="8">
    <source>
        <dbReference type="Pfam" id="PF01694"/>
    </source>
</evidence>
<keyword evidence="9" id="KW-0645">Protease</keyword>
<dbReference type="InterPro" id="IPR050925">
    <property type="entry name" value="Rhomboid_protease_S54"/>
</dbReference>
<dbReference type="Proteomes" id="UP000501568">
    <property type="component" value="Chromosome"/>
</dbReference>
<evidence type="ECO:0000313" key="10">
    <source>
        <dbReference type="Proteomes" id="UP000501568"/>
    </source>
</evidence>
<keyword evidence="5 7" id="KW-1133">Transmembrane helix</keyword>